<reference evidence="9 10" key="1">
    <citation type="submission" date="2019-02" db="EMBL/GenBank/DDBJ databases">
        <title>Deep-cultivation of Planctomycetes and their phenomic and genomic characterization uncovers novel biology.</title>
        <authorList>
            <person name="Wiegand S."/>
            <person name="Jogler M."/>
            <person name="Boedeker C."/>
            <person name="Pinto D."/>
            <person name="Vollmers J."/>
            <person name="Rivas-Marin E."/>
            <person name="Kohn T."/>
            <person name="Peeters S.H."/>
            <person name="Heuer A."/>
            <person name="Rast P."/>
            <person name="Oberbeckmann S."/>
            <person name="Bunk B."/>
            <person name="Jeske O."/>
            <person name="Meyerdierks A."/>
            <person name="Storesund J.E."/>
            <person name="Kallscheuer N."/>
            <person name="Luecker S."/>
            <person name="Lage O.M."/>
            <person name="Pohl T."/>
            <person name="Merkel B.J."/>
            <person name="Hornburger P."/>
            <person name="Mueller R.-W."/>
            <person name="Bruemmer F."/>
            <person name="Labrenz M."/>
            <person name="Spormann A.M."/>
            <person name="Op den Camp H."/>
            <person name="Overmann J."/>
            <person name="Amann R."/>
            <person name="Jetten M.S.M."/>
            <person name="Mascher T."/>
            <person name="Medema M.H."/>
            <person name="Devos D.P."/>
            <person name="Kaster A.-K."/>
            <person name="Ovreas L."/>
            <person name="Rohde M."/>
            <person name="Galperin M.Y."/>
            <person name="Jogler C."/>
        </authorList>
    </citation>
    <scope>NUCLEOTIDE SEQUENCE [LARGE SCALE GENOMIC DNA]</scope>
    <source>
        <strain evidence="9 10">Pla85_3_4</strain>
    </source>
</reference>
<evidence type="ECO:0000313" key="9">
    <source>
        <dbReference type="EMBL" id="QDU97471.1"/>
    </source>
</evidence>
<dbReference type="Pfam" id="PF00884">
    <property type="entry name" value="Sulfatase"/>
    <property type="match status" value="1"/>
</dbReference>
<keyword evidence="3" id="KW-0479">Metal-binding</keyword>
<gene>
    <name evidence="9" type="ORF">Pla8534_53190</name>
</gene>
<evidence type="ECO:0000256" key="4">
    <source>
        <dbReference type="ARBA" id="ARBA00022729"/>
    </source>
</evidence>
<evidence type="ECO:0000256" key="7">
    <source>
        <dbReference type="SAM" id="SignalP"/>
    </source>
</evidence>
<evidence type="ECO:0000256" key="1">
    <source>
        <dbReference type="ARBA" id="ARBA00001913"/>
    </source>
</evidence>
<keyword evidence="6" id="KW-0106">Calcium</keyword>
<proteinExistence type="inferred from homology"/>
<evidence type="ECO:0000259" key="8">
    <source>
        <dbReference type="Pfam" id="PF00884"/>
    </source>
</evidence>
<sequence precursor="true">MPRGTAGRCLAISALLLLGGLRLAGSGPQAAGAERPNFLFLLADDQRGDTIAALGNQQISTPSLDRLVREGMSFTRATCSYPICWVSRSEILTGQHGWENGVTGLGNLNFADGVSFWPATFAAAGYATYTVGKWHMRPKPAECGFTGVAGFYYHGDGKLHPVDQTDDRGVPVTGYRGWMFQSGDGRTRHPDQGVGLTPDISAKFADAAISIIDKAGDQPWLLMVNFTAPHDPLFTPTSTAGKYHADQMQLPANFLPRHPFDHGNLEGRDERLMEWPRTPAAVRDVLRLYYAVIDDLDHQVGRILTRLEETGQRDRTYVIYSSDHGMAVGSHGLRGKQNMYEHTINTPLLISGPGIKPGVRTTAQVYLRELYPTTCELAGIAIPEAVTAESFAAVLRGEKQTHHARIFGYFTGSQRMVRNDRWKLIHYPVAKRWQLFDLQADPHELQNLVDAPEHAAIVADLQQQLAAWRKLQGDPTLRTDPVAP</sequence>
<dbReference type="AlphaFoldDB" id="A0A518E081"/>
<dbReference type="Gene3D" id="3.40.720.10">
    <property type="entry name" value="Alkaline Phosphatase, subunit A"/>
    <property type="match status" value="1"/>
</dbReference>
<evidence type="ECO:0000256" key="2">
    <source>
        <dbReference type="ARBA" id="ARBA00008779"/>
    </source>
</evidence>
<dbReference type="PANTHER" id="PTHR42693">
    <property type="entry name" value="ARYLSULFATASE FAMILY MEMBER"/>
    <property type="match status" value="1"/>
</dbReference>
<feature type="signal peptide" evidence="7">
    <location>
        <begin position="1"/>
        <end position="24"/>
    </location>
</feature>
<dbReference type="GO" id="GO:0046872">
    <property type="term" value="F:metal ion binding"/>
    <property type="evidence" value="ECO:0007669"/>
    <property type="project" value="UniProtKB-KW"/>
</dbReference>
<dbReference type="OrthoDB" id="9762324at2"/>
<comment type="similarity">
    <text evidence="2">Belongs to the sulfatase family.</text>
</comment>
<dbReference type="GO" id="GO:0004065">
    <property type="term" value="F:arylsulfatase activity"/>
    <property type="evidence" value="ECO:0007669"/>
    <property type="project" value="UniProtKB-EC"/>
</dbReference>
<dbReference type="SUPFAM" id="SSF53649">
    <property type="entry name" value="Alkaline phosphatase-like"/>
    <property type="match status" value="1"/>
</dbReference>
<protein>
    <submittedName>
        <fullName evidence="9">Arylsulfatase</fullName>
        <ecNumber evidence="9">3.1.6.1</ecNumber>
    </submittedName>
</protein>
<dbReference type="RefSeq" id="WP_145056241.1">
    <property type="nucleotide sequence ID" value="NZ_CP036433.1"/>
</dbReference>
<evidence type="ECO:0000256" key="3">
    <source>
        <dbReference type="ARBA" id="ARBA00022723"/>
    </source>
</evidence>
<dbReference type="EMBL" id="CP036433">
    <property type="protein sequence ID" value="QDU97471.1"/>
    <property type="molecule type" value="Genomic_DNA"/>
</dbReference>
<dbReference type="PANTHER" id="PTHR42693:SF42">
    <property type="entry name" value="ARYLSULFATASE G"/>
    <property type="match status" value="1"/>
</dbReference>
<dbReference type="InterPro" id="IPR000917">
    <property type="entry name" value="Sulfatase_N"/>
</dbReference>
<dbReference type="InterPro" id="IPR050738">
    <property type="entry name" value="Sulfatase"/>
</dbReference>
<feature type="chain" id="PRO_5021758424" evidence="7">
    <location>
        <begin position="25"/>
        <end position="484"/>
    </location>
</feature>
<dbReference type="PROSITE" id="PS00149">
    <property type="entry name" value="SULFATASE_2"/>
    <property type="match status" value="1"/>
</dbReference>
<accession>A0A518E081</accession>
<keyword evidence="5 9" id="KW-0378">Hydrolase</keyword>
<dbReference type="InterPro" id="IPR017850">
    <property type="entry name" value="Alkaline_phosphatase_core_sf"/>
</dbReference>
<dbReference type="InterPro" id="IPR024607">
    <property type="entry name" value="Sulfatase_CS"/>
</dbReference>
<keyword evidence="10" id="KW-1185">Reference proteome</keyword>
<organism evidence="9 10">
    <name type="scientific">Lignipirellula cremea</name>
    <dbReference type="NCBI Taxonomy" id="2528010"/>
    <lineage>
        <taxon>Bacteria</taxon>
        <taxon>Pseudomonadati</taxon>
        <taxon>Planctomycetota</taxon>
        <taxon>Planctomycetia</taxon>
        <taxon>Pirellulales</taxon>
        <taxon>Pirellulaceae</taxon>
        <taxon>Lignipirellula</taxon>
    </lineage>
</organism>
<evidence type="ECO:0000313" key="10">
    <source>
        <dbReference type="Proteomes" id="UP000317648"/>
    </source>
</evidence>
<dbReference type="Proteomes" id="UP000317648">
    <property type="component" value="Chromosome"/>
</dbReference>
<evidence type="ECO:0000256" key="6">
    <source>
        <dbReference type="ARBA" id="ARBA00022837"/>
    </source>
</evidence>
<comment type="cofactor">
    <cofactor evidence="1">
        <name>Ca(2+)</name>
        <dbReference type="ChEBI" id="CHEBI:29108"/>
    </cofactor>
</comment>
<name>A0A518E081_9BACT</name>
<dbReference type="KEGG" id="lcre:Pla8534_53190"/>
<keyword evidence="4 7" id="KW-0732">Signal</keyword>
<feature type="domain" description="Sulfatase N-terminal" evidence="8">
    <location>
        <begin position="36"/>
        <end position="380"/>
    </location>
</feature>
<evidence type="ECO:0000256" key="5">
    <source>
        <dbReference type="ARBA" id="ARBA00022801"/>
    </source>
</evidence>
<dbReference type="EC" id="3.1.6.1" evidence="9"/>